<reference evidence="1" key="1">
    <citation type="submission" date="2022-07" db="EMBL/GenBank/DDBJ databases">
        <title>Genome Sequence of Agrocybe chaxingu.</title>
        <authorList>
            <person name="Buettner E."/>
        </authorList>
    </citation>
    <scope>NUCLEOTIDE SEQUENCE</scope>
    <source>
        <strain evidence="1">MP-N11</strain>
    </source>
</reference>
<comment type="caution">
    <text evidence="1">The sequence shown here is derived from an EMBL/GenBank/DDBJ whole genome shotgun (WGS) entry which is preliminary data.</text>
</comment>
<dbReference type="EMBL" id="JANKHO010003142">
    <property type="protein sequence ID" value="KAJ3485827.1"/>
    <property type="molecule type" value="Genomic_DNA"/>
</dbReference>
<dbReference type="InterPro" id="IPR011047">
    <property type="entry name" value="Quinoprotein_ADH-like_sf"/>
</dbReference>
<dbReference type="AlphaFoldDB" id="A0A9W8JP75"/>
<gene>
    <name evidence="1" type="ORF">NLJ89_g11864</name>
</gene>
<dbReference type="Gene3D" id="2.130.10.10">
    <property type="entry name" value="YVTN repeat-like/Quinoprotein amine dehydrogenase"/>
    <property type="match status" value="1"/>
</dbReference>
<dbReference type="Proteomes" id="UP001148786">
    <property type="component" value="Unassembled WGS sequence"/>
</dbReference>
<accession>A0A9W8JP75</accession>
<protein>
    <submittedName>
        <fullName evidence="1">Uncharacterized protein</fullName>
    </submittedName>
</protein>
<evidence type="ECO:0000313" key="1">
    <source>
        <dbReference type="EMBL" id="KAJ3485827.1"/>
    </source>
</evidence>
<sequence length="183" mass="20426">MGGKSGVSLWFLNHSGKGQWKYQKSLPRPTEDLLRPTDDVNSLSWTDNGDRLVASYVSYGVIVWNITSSSVEKHLHNESAVISPDGNTFLVRAPGTFELRDIEGGRVLETLVDPDLSIEDAMSSDVVLPAVFMHDGYWLLTGSKGKAKLWRIDAKRVVQEIGLDNLLSNCVIRLLDVRWIRTS</sequence>
<keyword evidence="2" id="KW-1185">Reference proteome</keyword>
<dbReference type="OrthoDB" id="3238562at2759"/>
<dbReference type="SUPFAM" id="SSF50998">
    <property type="entry name" value="Quinoprotein alcohol dehydrogenase-like"/>
    <property type="match status" value="1"/>
</dbReference>
<dbReference type="InterPro" id="IPR015943">
    <property type="entry name" value="WD40/YVTN_repeat-like_dom_sf"/>
</dbReference>
<organism evidence="1 2">
    <name type="scientific">Agrocybe chaxingu</name>
    <dbReference type="NCBI Taxonomy" id="84603"/>
    <lineage>
        <taxon>Eukaryota</taxon>
        <taxon>Fungi</taxon>
        <taxon>Dikarya</taxon>
        <taxon>Basidiomycota</taxon>
        <taxon>Agaricomycotina</taxon>
        <taxon>Agaricomycetes</taxon>
        <taxon>Agaricomycetidae</taxon>
        <taxon>Agaricales</taxon>
        <taxon>Agaricineae</taxon>
        <taxon>Strophariaceae</taxon>
        <taxon>Agrocybe</taxon>
    </lineage>
</organism>
<evidence type="ECO:0000313" key="2">
    <source>
        <dbReference type="Proteomes" id="UP001148786"/>
    </source>
</evidence>
<name>A0A9W8JP75_9AGAR</name>
<proteinExistence type="predicted"/>